<evidence type="ECO:0000256" key="2">
    <source>
        <dbReference type="SAM" id="SignalP"/>
    </source>
</evidence>
<organism evidence="3 4">
    <name type="scientific">Shewanella electrodiphila</name>
    <dbReference type="NCBI Taxonomy" id="934143"/>
    <lineage>
        <taxon>Bacteria</taxon>
        <taxon>Pseudomonadati</taxon>
        <taxon>Pseudomonadota</taxon>
        <taxon>Gammaproteobacteria</taxon>
        <taxon>Alteromonadales</taxon>
        <taxon>Shewanellaceae</taxon>
        <taxon>Shewanella</taxon>
    </lineage>
</organism>
<evidence type="ECO:0000313" key="3">
    <source>
        <dbReference type="EMBL" id="MCL1045224.1"/>
    </source>
</evidence>
<reference evidence="3 4" key="1">
    <citation type="submission" date="2022-01" db="EMBL/GenBank/DDBJ databases">
        <title>Whole genome-based taxonomy of the Shewanellaceae.</title>
        <authorList>
            <person name="Martin-Rodriguez A.J."/>
        </authorList>
    </citation>
    <scope>NUCLEOTIDE SEQUENCE [LARGE SCALE GENOMIC DNA]</scope>
    <source>
        <strain evidence="3 4">DSM 24955</strain>
    </source>
</reference>
<evidence type="ECO:0000256" key="1">
    <source>
        <dbReference type="SAM" id="Coils"/>
    </source>
</evidence>
<keyword evidence="4" id="KW-1185">Reference proteome</keyword>
<feature type="chain" id="PRO_5045843925" description="Lipoprotein" evidence="2">
    <location>
        <begin position="23"/>
        <end position="408"/>
    </location>
</feature>
<dbReference type="InterPro" id="IPR036280">
    <property type="entry name" value="Multihaem_cyt_sf"/>
</dbReference>
<keyword evidence="2" id="KW-0732">Signal</keyword>
<accession>A0ABT0KNP1</accession>
<evidence type="ECO:0008006" key="5">
    <source>
        <dbReference type="Google" id="ProtNLM"/>
    </source>
</evidence>
<protein>
    <recommendedName>
        <fullName evidence="5">Lipoprotein</fullName>
    </recommendedName>
</protein>
<feature type="signal peptide" evidence="2">
    <location>
        <begin position="1"/>
        <end position="22"/>
    </location>
</feature>
<keyword evidence="1" id="KW-0175">Coiled coil</keyword>
<sequence length="408" mass="44612">MMKKTFKLSLVCISVLALTACNDDDTVTIDPNPELEVQIAELTQQNQQLDEANKGLTEDNKNLSDTNKELDEKATSFVSTFQQQCANIGVNFEYENPNPDTPYVNNGKSPEASLVGVFGMPEIPFEHNEGSTCTSCHNDGHDNGMTCDTCHSFAAEPVEPTDPVDPVEPTEPGAPGVPTHPADGNWDSYTGASNVGTFYYNADGASFVNAAFLETRMGKQNTFYEWKEAAEGEGVKTLKTACGQENREFITHEFPDDGKSYTLNSYSNFKGASTFTTHRIENGTPIASSATFGPGMSLEDDGEYYIDLFITKNNTCKNLITNGSGEVHYYEYDTRSNVKKGSPDMGPRNAGARIQVTADLHKSVLKSFDWFTPVYGADGQSFDPLAVDWNTVGSCDLKLKVQVIYPLG</sequence>
<dbReference type="RefSeq" id="WP_248955347.1">
    <property type="nucleotide sequence ID" value="NZ_JAKIKU010000003.1"/>
</dbReference>
<comment type="caution">
    <text evidence="3">The sequence shown here is derived from an EMBL/GenBank/DDBJ whole genome shotgun (WGS) entry which is preliminary data.</text>
</comment>
<gene>
    <name evidence="3" type="ORF">L2737_07770</name>
</gene>
<proteinExistence type="predicted"/>
<dbReference type="Proteomes" id="UP001202134">
    <property type="component" value="Unassembled WGS sequence"/>
</dbReference>
<dbReference type="SUPFAM" id="SSF48695">
    <property type="entry name" value="Multiheme cytochromes"/>
    <property type="match status" value="1"/>
</dbReference>
<dbReference type="PROSITE" id="PS51257">
    <property type="entry name" value="PROKAR_LIPOPROTEIN"/>
    <property type="match status" value="1"/>
</dbReference>
<dbReference type="EMBL" id="JAKIKU010000003">
    <property type="protein sequence ID" value="MCL1045224.1"/>
    <property type="molecule type" value="Genomic_DNA"/>
</dbReference>
<name>A0ABT0KNP1_9GAMM</name>
<evidence type="ECO:0000313" key="4">
    <source>
        <dbReference type="Proteomes" id="UP001202134"/>
    </source>
</evidence>
<feature type="coiled-coil region" evidence="1">
    <location>
        <begin position="32"/>
        <end position="73"/>
    </location>
</feature>